<dbReference type="Pfam" id="PF13187">
    <property type="entry name" value="Fer4_9"/>
    <property type="match status" value="1"/>
</dbReference>
<feature type="domain" description="4Fe-4S ferredoxin-type" evidence="5">
    <location>
        <begin position="32"/>
        <end position="61"/>
    </location>
</feature>
<dbReference type="GO" id="GO:0016491">
    <property type="term" value="F:oxidoreductase activity"/>
    <property type="evidence" value="ECO:0007669"/>
    <property type="project" value="UniProtKB-ARBA"/>
</dbReference>
<dbReference type="InterPro" id="IPR050572">
    <property type="entry name" value="Fe-S_Ferredoxin"/>
</dbReference>
<keyword evidence="3" id="KW-0408">Iron</keyword>
<dbReference type="RefSeq" id="WP_011973800.1">
    <property type="nucleotide sequence ID" value="NC_009635.1"/>
</dbReference>
<evidence type="ECO:0000256" key="4">
    <source>
        <dbReference type="ARBA" id="ARBA00023014"/>
    </source>
</evidence>
<gene>
    <name evidence="6" type="ordered locus">Maeo_1091</name>
</gene>
<reference evidence="6" key="1">
    <citation type="submission" date="2007-06" db="EMBL/GenBank/DDBJ databases">
        <title>Complete sequence of Methanococcus aeolicus Nankai-3.</title>
        <authorList>
            <consortium name="US DOE Joint Genome Institute"/>
            <person name="Copeland A."/>
            <person name="Lucas S."/>
            <person name="Lapidus A."/>
            <person name="Barry K."/>
            <person name="Glavina del Rio T."/>
            <person name="Dalin E."/>
            <person name="Tice H."/>
            <person name="Pitluck S."/>
            <person name="Chain P."/>
            <person name="Malfatti S."/>
            <person name="Shin M."/>
            <person name="Vergez L."/>
            <person name="Schmutz J."/>
            <person name="Larimer F."/>
            <person name="Land M."/>
            <person name="Hauser L."/>
            <person name="Kyrpides N."/>
            <person name="Lykidis A."/>
            <person name="Sieprawska-Lupa M."/>
            <person name="Whitman W.B."/>
            <person name="Richardson P."/>
        </authorList>
    </citation>
    <scope>NUCLEOTIDE SEQUENCE [LARGE SCALE GENOMIC DNA]</scope>
    <source>
        <strain evidence="6">Nankai-3</strain>
    </source>
</reference>
<dbReference type="GO" id="GO:0046872">
    <property type="term" value="F:metal ion binding"/>
    <property type="evidence" value="ECO:0007669"/>
    <property type="project" value="UniProtKB-KW"/>
</dbReference>
<dbReference type="PANTHER" id="PTHR43687:SF5">
    <property type="entry name" value="4FE-4S FERREDOXIN-TYPE DOMAIN-CONTAINING PROTEIN"/>
    <property type="match status" value="1"/>
</dbReference>
<evidence type="ECO:0000313" key="6">
    <source>
        <dbReference type="EMBL" id="ABR56668.1"/>
    </source>
</evidence>
<dbReference type="KEGG" id="mae:Maeo_1091"/>
<keyword evidence="1" id="KW-0004">4Fe-4S</keyword>
<evidence type="ECO:0000256" key="3">
    <source>
        <dbReference type="ARBA" id="ARBA00023004"/>
    </source>
</evidence>
<dbReference type="GeneID" id="5326757"/>
<dbReference type="Proteomes" id="UP000001106">
    <property type="component" value="Chromosome"/>
</dbReference>
<name>A6UVZ6_META3</name>
<dbReference type="PANTHER" id="PTHR43687">
    <property type="entry name" value="ADENYLYLSULFATE REDUCTASE, BETA SUBUNIT"/>
    <property type="match status" value="1"/>
</dbReference>
<dbReference type="GO" id="GO:0051539">
    <property type="term" value="F:4 iron, 4 sulfur cluster binding"/>
    <property type="evidence" value="ECO:0007669"/>
    <property type="project" value="UniProtKB-KW"/>
</dbReference>
<dbReference type="SUPFAM" id="SSF54862">
    <property type="entry name" value="4Fe-4S ferredoxins"/>
    <property type="match status" value="1"/>
</dbReference>
<dbReference type="InterPro" id="IPR017896">
    <property type="entry name" value="4Fe4S_Fe-S-bd"/>
</dbReference>
<dbReference type="InterPro" id="IPR017900">
    <property type="entry name" value="4Fe4S_Fe_S_CS"/>
</dbReference>
<evidence type="ECO:0000259" key="5">
    <source>
        <dbReference type="PROSITE" id="PS51379"/>
    </source>
</evidence>
<feature type="domain" description="4Fe-4S ferredoxin-type" evidence="5">
    <location>
        <begin position="1"/>
        <end position="31"/>
    </location>
</feature>
<keyword evidence="7" id="KW-1185">Reference proteome</keyword>
<organism evidence="6 7">
    <name type="scientific">Methanococcus aeolicus (strain ATCC BAA-1280 / DSM 17508 / OCM 812 / Nankai-3)</name>
    <dbReference type="NCBI Taxonomy" id="419665"/>
    <lineage>
        <taxon>Archaea</taxon>
        <taxon>Methanobacteriati</taxon>
        <taxon>Methanobacteriota</taxon>
        <taxon>Methanomada group</taxon>
        <taxon>Methanococci</taxon>
        <taxon>Methanococcales</taxon>
        <taxon>Methanococcaceae</taxon>
        <taxon>Methanococcus</taxon>
    </lineage>
</organism>
<dbReference type="eggNOG" id="arCOG00959">
    <property type="taxonomic scope" value="Archaea"/>
</dbReference>
<evidence type="ECO:0000313" key="7">
    <source>
        <dbReference type="Proteomes" id="UP000001106"/>
    </source>
</evidence>
<dbReference type="STRING" id="419665.Maeo_1091"/>
<protein>
    <submittedName>
        <fullName evidence="6">4Fe-4S ferredoxin iron-sulfur binding domain protein</fullName>
    </submittedName>
</protein>
<dbReference type="PROSITE" id="PS00198">
    <property type="entry name" value="4FE4S_FER_1"/>
    <property type="match status" value="1"/>
</dbReference>
<sequence length="61" mass="6745">MSVIINYNKCDGVDCAECMNACPMEVFTIEDNKVVVSKEDECTFCMICEDVCPNGAVKVKD</sequence>
<dbReference type="PROSITE" id="PS51379">
    <property type="entry name" value="4FE4S_FER_2"/>
    <property type="match status" value="2"/>
</dbReference>
<dbReference type="Gene3D" id="3.30.70.20">
    <property type="match status" value="1"/>
</dbReference>
<dbReference type="HOGENOM" id="CLU_139698_5_5_2"/>
<evidence type="ECO:0000256" key="1">
    <source>
        <dbReference type="ARBA" id="ARBA00022485"/>
    </source>
</evidence>
<dbReference type="AlphaFoldDB" id="A6UVZ6"/>
<proteinExistence type="predicted"/>
<dbReference type="OrthoDB" id="5583at2157"/>
<keyword evidence="2" id="KW-0479">Metal-binding</keyword>
<keyword evidence="4" id="KW-0411">Iron-sulfur</keyword>
<evidence type="ECO:0000256" key="2">
    <source>
        <dbReference type="ARBA" id="ARBA00022723"/>
    </source>
</evidence>
<accession>A6UVZ6</accession>
<dbReference type="EMBL" id="CP000743">
    <property type="protein sequence ID" value="ABR56668.1"/>
    <property type="molecule type" value="Genomic_DNA"/>
</dbReference>